<name>B6HVL3_PENRW</name>
<dbReference type="HOGENOM" id="CLU_2027499_0_0_1"/>
<accession>B6HVL3</accession>
<protein>
    <submittedName>
        <fullName evidence="1">Uncharacterized protein</fullName>
    </submittedName>
</protein>
<sequence>MIQRGVRGSKGGGGGGDRIKSAENLVIAININRIPLINEDLVFLYKLLILLLLLSNKLSNKSFGNRTSSYRVSGDLSLRSSRHNFCDIGFLLSIEIVGSRYNADEIMREEEKKLSTGELAKV</sequence>
<evidence type="ECO:0000313" key="2">
    <source>
        <dbReference type="Proteomes" id="UP000000724"/>
    </source>
</evidence>
<gene>
    <name evidence="1" type="ORF">Pc22g10420</name>
    <name evidence="1" type="ORF">PCH_Pc22g10420</name>
</gene>
<reference evidence="1 2" key="1">
    <citation type="journal article" date="2008" name="Nat. Biotechnol.">
        <title>Genome sequencing and analysis of the filamentous fungus Penicillium chrysogenum.</title>
        <authorList>
            <person name="van den Berg M.A."/>
            <person name="Albang R."/>
            <person name="Albermann K."/>
            <person name="Badger J.H."/>
            <person name="Daran J.-M."/>
            <person name="Driessen A.J.M."/>
            <person name="Garcia-Estrada C."/>
            <person name="Fedorova N.D."/>
            <person name="Harris D.M."/>
            <person name="Heijne W.H.M."/>
            <person name="Joardar V.S."/>
            <person name="Kiel J.A.K.W."/>
            <person name="Kovalchuk A."/>
            <person name="Martin J.F."/>
            <person name="Nierman W.C."/>
            <person name="Nijland J.G."/>
            <person name="Pronk J.T."/>
            <person name="Roubos J.A."/>
            <person name="van der Klei I.J."/>
            <person name="van Peij N.N.M.E."/>
            <person name="Veenhuis M."/>
            <person name="von Doehren H."/>
            <person name="Wagner C."/>
            <person name="Wortman J.R."/>
            <person name="Bovenberg R.A.L."/>
        </authorList>
    </citation>
    <scope>NUCLEOTIDE SEQUENCE [LARGE SCALE GENOMIC DNA]</scope>
    <source>
        <strain evidence="2">ATCC 28089 / DSM 1075 / NRRL 1951 / Wisconsin 54-1255</strain>
    </source>
</reference>
<proteinExistence type="predicted"/>
<organism evidence="1 2">
    <name type="scientific">Penicillium rubens (strain ATCC 28089 / DSM 1075 / NRRL 1951 / Wisconsin 54-1255)</name>
    <name type="common">Penicillium chrysogenum</name>
    <dbReference type="NCBI Taxonomy" id="500485"/>
    <lineage>
        <taxon>Eukaryota</taxon>
        <taxon>Fungi</taxon>
        <taxon>Dikarya</taxon>
        <taxon>Ascomycota</taxon>
        <taxon>Pezizomycotina</taxon>
        <taxon>Eurotiomycetes</taxon>
        <taxon>Eurotiomycetidae</taxon>
        <taxon>Eurotiales</taxon>
        <taxon>Aspergillaceae</taxon>
        <taxon>Penicillium</taxon>
        <taxon>Penicillium chrysogenum species complex</taxon>
    </lineage>
</organism>
<dbReference type="EMBL" id="AM920437">
    <property type="protein sequence ID" value="CAP98330.1"/>
    <property type="molecule type" value="Genomic_DNA"/>
</dbReference>
<keyword evidence="2" id="KW-1185">Reference proteome</keyword>
<dbReference type="Proteomes" id="UP000000724">
    <property type="component" value="Contig Pc00c22"/>
</dbReference>
<dbReference type="AlphaFoldDB" id="B6HVL3"/>
<evidence type="ECO:0000313" key="1">
    <source>
        <dbReference type="EMBL" id="CAP98330.1"/>
    </source>
</evidence>